<dbReference type="Proteomes" id="UP000244649">
    <property type="component" value="Unassembled WGS sequence"/>
</dbReference>
<proteinExistence type="predicted"/>
<name>A0A2T7WNE6_MICTE</name>
<sequence>MAFAAVAVTTGAALAVPVWLGMGGVRVDPDVVIPIRYTTSTGVNVSCSWAVHIGEEERSPTEERVAEALRETSWDGVGQDIYDQAIENPRAPQPGETWAVDTQETRDAISFKLAILPVVERRLPTELQGAASQWGSTDTCTGPFR</sequence>
<dbReference type="EMBL" id="QDFT01000013">
    <property type="protein sequence ID" value="PVE75377.1"/>
    <property type="molecule type" value="Genomic_DNA"/>
</dbReference>
<evidence type="ECO:0000313" key="2">
    <source>
        <dbReference type="Proteomes" id="UP000244649"/>
    </source>
</evidence>
<protein>
    <submittedName>
        <fullName evidence="1">Uncharacterized protein</fullName>
    </submittedName>
</protein>
<organism evidence="1 2">
    <name type="scientific">Microbacterium testaceum</name>
    <name type="common">Aureobacterium testaceum</name>
    <name type="synonym">Brevibacterium testaceum</name>
    <dbReference type="NCBI Taxonomy" id="2033"/>
    <lineage>
        <taxon>Bacteria</taxon>
        <taxon>Bacillati</taxon>
        <taxon>Actinomycetota</taxon>
        <taxon>Actinomycetes</taxon>
        <taxon>Micrococcales</taxon>
        <taxon>Microbacteriaceae</taxon>
        <taxon>Microbacterium</taxon>
    </lineage>
</organism>
<accession>A0A2T7WNE6</accession>
<comment type="caution">
    <text evidence="1">The sequence shown here is derived from an EMBL/GenBank/DDBJ whole genome shotgun (WGS) entry which is preliminary data.</text>
</comment>
<dbReference type="AlphaFoldDB" id="A0A2T7WNE6"/>
<reference evidence="1 2" key="1">
    <citation type="submission" date="2018-04" db="EMBL/GenBank/DDBJ databases">
        <authorList>
            <person name="Go L.Y."/>
            <person name="Mitchell J.A."/>
        </authorList>
    </citation>
    <scope>NUCLEOTIDE SEQUENCE [LARGE SCALE GENOMIC DNA]</scope>
    <source>
        <strain evidence="1 2">TPD7010</strain>
    </source>
</reference>
<evidence type="ECO:0000313" key="1">
    <source>
        <dbReference type="EMBL" id="PVE75377.1"/>
    </source>
</evidence>
<gene>
    <name evidence="1" type="ORF">DC432_07090</name>
</gene>